<dbReference type="Pfam" id="PF25390">
    <property type="entry name" value="WD40_RLD"/>
    <property type="match status" value="1"/>
</dbReference>
<dbReference type="AlphaFoldDB" id="A0A077ZP15"/>
<dbReference type="InterPro" id="IPR009091">
    <property type="entry name" value="RCC1/BLIP-II"/>
</dbReference>
<dbReference type="InterPro" id="IPR051553">
    <property type="entry name" value="Ran_GTPase-activating"/>
</dbReference>
<feature type="repeat" description="RCC1" evidence="3">
    <location>
        <begin position="337"/>
        <end position="403"/>
    </location>
</feature>
<evidence type="ECO:0000313" key="6">
    <source>
        <dbReference type="EMBL" id="CDW71707.1"/>
    </source>
</evidence>
<dbReference type="GO" id="GO:0005737">
    <property type="term" value="C:cytoplasm"/>
    <property type="evidence" value="ECO:0007669"/>
    <property type="project" value="TreeGrafter"/>
</dbReference>
<dbReference type="GO" id="GO:0005085">
    <property type="term" value="F:guanyl-nucleotide exchange factor activity"/>
    <property type="evidence" value="ECO:0007669"/>
    <property type="project" value="TreeGrafter"/>
</dbReference>
<dbReference type="PANTHER" id="PTHR45982:SF1">
    <property type="entry name" value="REGULATOR OF CHROMOSOME CONDENSATION"/>
    <property type="match status" value="1"/>
</dbReference>
<dbReference type="OMA" id="IDEMNEC"/>
<dbReference type="Proteomes" id="UP000039865">
    <property type="component" value="Unassembled WGS sequence"/>
</dbReference>
<dbReference type="InterPro" id="IPR000408">
    <property type="entry name" value="Reg_chr_condens"/>
</dbReference>
<sequence length="916" mass="106411">MIFQLRWQPVAEGLGIFYLAMESYILLERVIYQEYLIKQQSGTQGQIGNGNTVYKVKSLEKVIGFDNKIKFITSGRSHSIAIDEMNECYSWGCGKYGKLGHQDQVDQLKPKRINHFMAGKKSSRQLRNYDQDEEGNSMDEKDKQRVAFSSQITYGSCSKSCSFMIQKGKVWTVGRNHYGMLGYQVLYNQPFIQELKQIISLGLQKIHIEGISAGQNHCLAWTQNGKLYSWGKYGDGCLGYMDKTIGGNYIQSEPKLIEGLLQFDISNAVAGNKHSLALTNCGKVFQWGKGVRDMRSSLTDFFEPQNAFDQSRFKGLDLFFTSISSGSTHSAAVTSSGTLYMWGESTDGCLGRPPPESNPKQISLMPLEVDFFGDKRVTNLLFILSQVHQVACGEKFTLAITLDRRDQMLLAKKNQEEQKTHISTALKKKLLRRVSFKQIKIHFKVIYSRVRHEYTVQNKRNSSRRDVMTAMTSRQQLPQNEFVEKFTDCFSQYLNKNNDLVEQIRQSRAKTPFSNTSRFERSSNPLSLPLENQSQRTRQYFDQLLGSTSKSQLKDKKRESDSTSQRDDIFYKQPSKLLQRRIKNKQILLSESLNFNNKDSNKELAQMFNFKPQTTSSLSKTQSGKAQIKDLIQNLYESNQETIYDDVNENIAKKYNENSLQQTNFYYYNIIQNREEFNQELKFQKQKEVAQQHSLTKASKIFNQLATNGQIPIPQDDISPEKSGKVKSARTMPAQFSNRRKSADLNSQFDFKNINPGTLTQRNNTMYNNPMSRSQNFRSQFQRYNQQQNPNIANKERINQLIKMKEDIEMQSLSLKKIMMMNKLEEVNKRKENILIRKKAEAVKQSICRYGFKRTIEDAQEFKQEIDDNVKYEMLKIQREIVAKWLKIIMTNEIIKQLNNEFRKRVEIKYKNRRKR</sequence>
<name>A0A077ZP15_STYLE</name>
<evidence type="ECO:0000256" key="3">
    <source>
        <dbReference type="PROSITE-ProRule" id="PRU00235"/>
    </source>
</evidence>
<evidence type="ECO:0000259" key="5">
    <source>
        <dbReference type="Pfam" id="PF25390"/>
    </source>
</evidence>
<feature type="region of interest" description="Disordered" evidence="4">
    <location>
        <begin position="121"/>
        <end position="142"/>
    </location>
</feature>
<feature type="compositionally biased region" description="Basic and acidic residues" evidence="4">
    <location>
        <begin position="552"/>
        <end position="570"/>
    </location>
</feature>
<accession>A0A077ZP15</accession>
<dbReference type="PRINTS" id="PR00633">
    <property type="entry name" value="RCCNDNSATION"/>
</dbReference>
<feature type="compositionally biased region" description="Polar residues" evidence="4">
    <location>
        <begin position="512"/>
        <end position="532"/>
    </location>
</feature>
<keyword evidence="1" id="KW-0344">Guanine-nucleotide releasing factor</keyword>
<keyword evidence="7" id="KW-1185">Reference proteome</keyword>
<organism evidence="6 7">
    <name type="scientific">Stylonychia lemnae</name>
    <name type="common">Ciliate</name>
    <dbReference type="NCBI Taxonomy" id="5949"/>
    <lineage>
        <taxon>Eukaryota</taxon>
        <taxon>Sar</taxon>
        <taxon>Alveolata</taxon>
        <taxon>Ciliophora</taxon>
        <taxon>Intramacronucleata</taxon>
        <taxon>Spirotrichea</taxon>
        <taxon>Stichotrichia</taxon>
        <taxon>Sporadotrichida</taxon>
        <taxon>Oxytrichidae</taxon>
        <taxon>Stylonychinae</taxon>
        <taxon>Stylonychia</taxon>
    </lineage>
</organism>
<proteinExistence type="predicted"/>
<dbReference type="InParanoid" id="A0A077ZP15"/>
<dbReference type="OrthoDB" id="61110at2759"/>
<dbReference type="InterPro" id="IPR058923">
    <property type="entry name" value="RCC1-like_dom"/>
</dbReference>
<dbReference type="SUPFAM" id="SSF50985">
    <property type="entry name" value="RCC1/BLIP-II"/>
    <property type="match status" value="1"/>
</dbReference>
<dbReference type="EMBL" id="CCKQ01000623">
    <property type="protein sequence ID" value="CDW71707.1"/>
    <property type="molecule type" value="Genomic_DNA"/>
</dbReference>
<feature type="repeat" description="RCC1" evidence="3">
    <location>
        <begin position="168"/>
        <end position="224"/>
    </location>
</feature>
<evidence type="ECO:0000256" key="4">
    <source>
        <dbReference type="SAM" id="MobiDB-lite"/>
    </source>
</evidence>
<feature type="region of interest" description="Disordered" evidence="4">
    <location>
        <begin position="511"/>
        <end position="532"/>
    </location>
</feature>
<dbReference type="PROSITE" id="PS00626">
    <property type="entry name" value="RCC1_2"/>
    <property type="match status" value="1"/>
</dbReference>
<gene>
    <name evidence="6" type="primary">Contig2281.g2459</name>
    <name evidence="6" type="ORF">STYLEM_655</name>
</gene>
<evidence type="ECO:0000256" key="1">
    <source>
        <dbReference type="ARBA" id="ARBA00022658"/>
    </source>
</evidence>
<evidence type="ECO:0000256" key="2">
    <source>
        <dbReference type="ARBA" id="ARBA00022737"/>
    </source>
</evidence>
<dbReference type="Gene3D" id="2.130.10.30">
    <property type="entry name" value="Regulator of chromosome condensation 1/beta-lactamase-inhibitor protein II"/>
    <property type="match status" value="2"/>
</dbReference>
<dbReference type="PROSITE" id="PS50012">
    <property type="entry name" value="RCC1_3"/>
    <property type="match status" value="3"/>
</dbReference>
<reference evidence="6 7" key="1">
    <citation type="submission" date="2014-06" db="EMBL/GenBank/DDBJ databases">
        <authorList>
            <person name="Swart Estienne"/>
        </authorList>
    </citation>
    <scope>NUCLEOTIDE SEQUENCE [LARGE SCALE GENOMIC DNA]</scope>
    <source>
        <strain evidence="6 7">130c</strain>
    </source>
</reference>
<dbReference type="PANTHER" id="PTHR45982">
    <property type="entry name" value="REGULATOR OF CHROMOSOME CONDENSATION"/>
    <property type="match status" value="1"/>
</dbReference>
<protein>
    <submittedName>
        <fullName evidence="6">Regulator of chromosome condensation</fullName>
    </submittedName>
</protein>
<keyword evidence="2" id="KW-0677">Repeat</keyword>
<evidence type="ECO:0000313" key="7">
    <source>
        <dbReference type="Proteomes" id="UP000039865"/>
    </source>
</evidence>
<feature type="repeat" description="RCC1" evidence="3">
    <location>
        <begin position="225"/>
        <end position="281"/>
    </location>
</feature>
<feature type="region of interest" description="Disordered" evidence="4">
    <location>
        <begin position="544"/>
        <end position="570"/>
    </location>
</feature>
<feature type="domain" description="RCC1-like" evidence="5">
    <location>
        <begin position="41"/>
        <end position="403"/>
    </location>
</feature>